<dbReference type="AlphaFoldDB" id="A0A4Y7K2F4"/>
<dbReference type="OrthoDB" id="1916829at2759"/>
<dbReference type="PANTHER" id="PTHR33640:SF8">
    <property type="entry name" value="TRANSMEMBRANE PROTEIN"/>
    <property type="match status" value="1"/>
</dbReference>
<proteinExistence type="predicted"/>
<dbReference type="EMBL" id="CM010720">
    <property type="protein sequence ID" value="RZC66451.1"/>
    <property type="molecule type" value="Genomic_DNA"/>
</dbReference>
<reference evidence="3 4" key="1">
    <citation type="journal article" date="2018" name="Science">
        <title>The opium poppy genome and morphinan production.</title>
        <authorList>
            <person name="Guo L."/>
            <person name="Winzer T."/>
            <person name="Yang X."/>
            <person name="Li Y."/>
            <person name="Ning Z."/>
            <person name="He Z."/>
            <person name="Teodor R."/>
            <person name="Lu Y."/>
            <person name="Bowser T.A."/>
            <person name="Graham I.A."/>
            <person name="Ye K."/>
        </authorList>
    </citation>
    <scope>NUCLEOTIDE SEQUENCE [LARGE SCALE GENOMIC DNA]</scope>
    <source>
        <strain evidence="4">cv. HN1</strain>
        <tissue evidence="3">Leaves</tissue>
    </source>
</reference>
<evidence type="ECO:0000313" key="4">
    <source>
        <dbReference type="Proteomes" id="UP000316621"/>
    </source>
</evidence>
<evidence type="ECO:0008006" key="5">
    <source>
        <dbReference type="Google" id="ProtNLM"/>
    </source>
</evidence>
<keyword evidence="2" id="KW-0472">Membrane</keyword>
<protein>
    <recommendedName>
        <fullName evidence="5">DUF4408 domain-containing protein</fullName>
    </recommendedName>
</protein>
<sequence>MEFVDNVKMEKANAVKRYDQLQKIGNFFRIFEICVVLVLLSWFSTRLPNVIQILGHYFQQFCIILVSPRFVFFLGNAIILTLFIKSGKISSNDDSSVNSGGDHIYDEFIKKSNETNQKIQKNIHFSPKEEIVYEDKQTVYEEKKNYTVPSSDTTYVSSTTAMNTNTKMTKKMNKSKDTKFRRTQSGIPKGVSNTENPINKSELRRSVTEKCRRPNPLAAVEESVEVDYEQEMSNEEFQRTIEEFIAKQRLFRREESMAIVLQ</sequence>
<dbReference type="Proteomes" id="UP000316621">
    <property type="component" value="Chromosome 6"/>
</dbReference>
<feature type="transmembrane region" description="Helical" evidence="2">
    <location>
        <begin position="57"/>
        <end position="84"/>
    </location>
</feature>
<keyword evidence="2" id="KW-0812">Transmembrane</keyword>
<keyword evidence="2" id="KW-1133">Transmembrane helix</keyword>
<name>A0A4Y7K2F4_PAPSO</name>
<evidence type="ECO:0000256" key="1">
    <source>
        <dbReference type="SAM" id="MobiDB-lite"/>
    </source>
</evidence>
<evidence type="ECO:0000256" key="2">
    <source>
        <dbReference type="SAM" id="Phobius"/>
    </source>
</evidence>
<keyword evidence="4" id="KW-1185">Reference proteome</keyword>
<dbReference type="Gramene" id="RZC66451">
    <property type="protein sequence ID" value="RZC66451"/>
    <property type="gene ID" value="C5167_010143"/>
</dbReference>
<feature type="region of interest" description="Disordered" evidence="1">
    <location>
        <begin position="170"/>
        <end position="197"/>
    </location>
</feature>
<dbReference type="PANTHER" id="PTHR33640">
    <property type="entry name" value="TRANSMEMBRANE PROTEIN"/>
    <property type="match status" value="1"/>
</dbReference>
<accession>A0A4Y7K2F4</accession>
<organism evidence="3 4">
    <name type="scientific">Papaver somniferum</name>
    <name type="common">Opium poppy</name>
    <dbReference type="NCBI Taxonomy" id="3469"/>
    <lineage>
        <taxon>Eukaryota</taxon>
        <taxon>Viridiplantae</taxon>
        <taxon>Streptophyta</taxon>
        <taxon>Embryophyta</taxon>
        <taxon>Tracheophyta</taxon>
        <taxon>Spermatophyta</taxon>
        <taxon>Magnoliopsida</taxon>
        <taxon>Ranunculales</taxon>
        <taxon>Papaveraceae</taxon>
        <taxon>Papaveroideae</taxon>
        <taxon>Papaver</taxon>
    </lineage>
</organism>
<feature type="transmembrane region" description="Helical" evidence="2">
    <location>
        <begin position="26"/>
        <end position="45"/>
    </location>
</feature>
<dbReference type="OMA" id="ARLRVMW"/>
<feature type="compositionally biased region" description="Polar residues" evidence="1">
    <location>
        <begin position="183"/>
        <end position="197"/>
    </location>
</feature>
<gene>
    <name evidence="3" type="ORF">C5167_010143</name>
</gene>
<evidence type="ECO:0000313" key="3">
    <source>
        <dbReference type="EMBL" id="RZC66451.1"/>
    </source>
</evidence>